<dbReference type="EMBL" id="SODL02000001">
    <property type="protein sequence ID" value="MCP2366135.1"/>
    <property type="molecule type" value="Genomic_DNA"/>
</dbReference>
<reference evidence="3" key="1">
    <citation type="submission" date="2016-10" db="EMBL/GenBank/DDBJ databases">
        <authorList>
            <person name="Varghese N."/>
            <person name="Submissions S."/>
        </authorList>
    </citation>
    <scope>NUCLEOTIDE SEQUENCE [LARGE SCALE GENOMIC DNA]</scope>
    <source>
        <strain evidence="3">CPCC 202695</strain>
    </source>
</reference>
<evidence type="ECO:0000313" key="4">
    <source>
        <dbReference type="Proteomes" id="UP000893823"/>
    </source>
</evidence>
<proteinExistence type="predicted"/>
<dbReference type="Proteomes" id="UP000893823">
    <property type="component" value="Unassembled WGS sequence"/>
</dbReference>
<organism evidence="2 3">
    <name type="scientific">Agromyces flavus</name>
    <dbReference type="NCBI Taxonomy" id="589382"/>
    <lineage>
        <taxon>Bacteria</taxon>
        <taxon>Bacillati</taxon>
        <taxon>Actinomycetota</taxon>
        <taxon>Actinomycetes</taxon>
        <taxon>Micrococcales</taxon>
        <taxon>Microbacteriaceae</taxon>
        <taxon>Agromyces</taxon>
    </lineage>
</organism>
<dbReference type="RefSeq" id="WP_092672199.1">
    <property type="nucleotide sequence ID" value="NZ_BMDN01000001.1"/>
</dbReference>
<gene>
    <name evidence="1" type="ORF">BCL57_000277</name>
    <name evidence="2" type="ORF">SAMN04489721_2206</name>
</gene>
<evidence type="ECO:0000313" key="3">
    <source>
        <dbReference type="Proteomes" id="UP000199482"/>
    </source>
</evidence>
<dbReference type="EMBL" id="LT629755">
    <property type="protein sequence ID" value="SDS94498.1"/>
    <property type="molecule type" value="Genomic_DNA"/>
</dbReference>
<keyword evidence="4" id="KW-1185">Reference proteome</keyword>
<evidence type="ECO:0000313" key="1">
    <source>
        <dbReference type="EMBL" id="MCP2366135.1"/>
    </source>
</evidence>
<reference evidence="1" key="3">
    <citation type="submission" date="2022-06" db="EMBL/GenBank/DDBJ databases">
        <title>Genomic Encyclopedia of Type Strains, Phase III (KMG-III): the genomes of soil and plant-associated and newly described type strains.</title>
        <authorList>
            <person name="Whitman W."/>
        </authorList>
    </citation>
    <scope>NUCLEOTIDE SEQUENCE</scope>
    <source>
        <strain evidence="1">CPCC 202695</strain>
    </source>
</reference>
<reference evidence="2" key="2">
    <citation type="submission" date="2016-10" db="EMBL/GenBank/DDBJ databases">
        <authorList>
            <person name="de Groot N.N."/>
        </authorList>
    </citation>
    <scope>NUCLEOTIDE SEQUENCE [LARGE SCALE GENOMIC DNA]</scope>
    <source>
        <strain evidence="2">CPCC 202695</strain>
    </source>
</reference>
<name>A0A1H1WAZ0_9MICO</name>
<dbReference type="Proteomes" id="UP000199482">
    <property type="component" value="Chromosome I"/>
</dbReference>
<sequence>MDACAALAESIERLAALGYSDGRFLKELGRAAGVRRGPMWLFDAASGGRNRIRGRGFDRAVDDDTDGQARHFAGTIAVAARLGGRLTRWLVVQVLRDAPDSADGRLSDEAIEFVRLVRTGGLQQADAADWVRDRLCRAAAT</sequence>
<evidence type="ECO:0000313" key="2">
    <source>
        <dbReference type="EMBL" id="SDS94498.1"/>
    </source>
</evidence>
<dbReference type="AlphaFoldDB" id="A0A1H1WAZ0"/>
<accession>A0A1H1WAZ0</accession>
<protein>
    <submittedName>
        <fullName evidence="2">Uncharacterized protein</fullName>
    </submittedName>
</protein>
<dbReference type="OrthoDB" id="5004913at2"/>